<reference evidence="8" key="1">
    <citation type="submission" date="2016-12" db="EMBL/GenBank/DDBJ databases">
        <title>An insight into the sialome and mialome of the sand fly, Nyssomyia neivai.</title>
        <authorList>
            <person name="Sebastian V."/>
            <person name="Goulart T.M."/>
            <person name="Oliveira W."/>
            <person name="Calvo E."/>
            <person name="Oliveira L.F."/>
            <person name="Pinto M.C."/>
            <person name="Rosselino A.M."/>
            <person name="Ribeiro J.M."/>
        </authorList>
    </citation>
    <scope>NUCLEOTIDE SEQUENCE</scope>
</reference>
<proteinExistence type="inferred from homology"/>
<feature type="transmembrane region" description="Helical" evidence="6">
    <location>
        <begin position="77"/>
        <end position="99"/>
    </location>
</feature>
<dbReference type="GO" id="GO:0005743">
    <property type="term" value="C:mitochondrial inner membrane"/>
    <property type="evidence" value="ECO:0007669"/>
    <property type="project" value="TreeGrafter"/>
</dbReference>
<dbReference type="PANTHER" id="PTHR12428">
    <property type="entry name" value="OXA1"/>
    <property type="match status" value="1"/>
</dbReference>
<comment type="subcellular location">
    <subcellularLocation>
        <location evidence="1 5">Membrane</location>
        <topology evidence="1 5">Multi-pass membrane protein</topology>
    </subcellularLocation>
</comment>
<keyword evidence="2 5" id="KW-0812">Transmembrane</keyword>
<dbReference type="GO" id="GO:0033617">
    <property type="term" value="P:mitochondrial respiratory chain complex IV assembly"/>
    <property type="evidence" value="ECO:0007669"/>
    <property type="project" value="TreeGrafter"/>
</dbReference>
<dbReference type="PANTHER" id="PTHR12428:SF65">
    <property type="entry name" value="CYTOCHROME C OXIDASE ASSEMBLY PROTEIN COX18, MITOCHONDRIAL"/>
    <property type="match status" value="1"/>
</dbReference>
<name>A0A1L8E0C0_9DIPT</name>
<dbReference type="GO" id="GO:0032979">
    <property type="term" value="P:protein insertion into mitochondrial inner membrane from matrix"/>
    <property type="evidence" value="ECO:0007669"/>
    <property type="project" value="TreeGrafter"/>
</dbReference>
<evidence type="ECO:0000256" key="6">
    <source>
        <dbReference type="SAM" id="Phobius"/>
    </source>
</evidence>
<dbReference type="AlphaFoldDB" id="A0A1L8E0C0"/>
<comment type="similarity">
    <text evidence="5">Belongs to the OXA1/ALB3/YidC family.</text>
</comment>
<dbReference type="Pfam" id="PF02096">
    <property type="entry name" value="60KD_IMP"/>
    <property type="match status" value="1"/>
</dbReference>
<accession>A0A1L8E0C0</accession>
<evidence type="ECO:0000259" key="7">
    <source>
        <dbReference type="Pfam" id="PF02096"/>
    </source>
</evidence>
<sequence>MYFVRNIAKISVRSGRHLSPILSRQMPEKSHQQGFQARHFSYTESISGLWMSMSNSIPVAYFQETLVKIHDTTGLPWWGTIILSTCLLRTVVTVPLTIYQNKIMARIELISMEMPEIAKELKQETAIAMKKFNWTEKQAKIMYAHSLKKQWTKLVVRENCHPAKTMIVLWGQIPLWIFQSMAIRNLVYILPDPSSVSAQIIFAQLSLGGFLWIPNLTVPDASLILPVTLGLLNLAIIEIQALSRVKQGGRLHKYATNFFRIFSIFMIPIASIVPSCLSLYWVSSSAFGLIQNVTMMSPKFRRAVGIPSTPSELERPYKHLADGVVQRYNKFSSWLPKRS</sequence>
<protein>
    <submittedName>
        <fullName evidence="8">Putative cytochrome oxidase bioproteinis protein oxa1 mitochondrial</fullName>
    </submittedName>
</protein>
<feature type="transmembrane region" description="Helical" evidence="6">
    <location>
        <begin position="196"/>
        <end position="214"/>
    </location>
</feature>
<organism evidence="8">
    <name type="scientific">Nyssomyia neivai</name>
    <dbReference type="NCBI Taxonomy" id="330878"/>
    <lineage>
        <taxon>Eukaryota</taxon>
        <taxon>Metazoa</taxon>
        <taxon>Ecdysozoa</taxon>
        <taxon>Arthropoda</taxon>
        <taxon>Hexapoda</taxon>
        <taxon>Insecta</taxon>
        <taxon>Pterygota</taxon>
        <taxon>Neoptera</taxon>
        <taxon>Endopterygota</taxon>
        <taxon>Diptera</taxon>
        <taxon>Nematocera</taxon>
        <taxon>Psychodoidea</taxon>
        <taxon>Psychodidae</taxon>
        <taxon>Nyssomyia</taxon>
    </lineage>
</organism>
<feature type="domain" description="Membrane insertase YidC/Oxa/ALB C-terminal" evidence="7">
    <location>
        <begin position="77"/>
        <end position="296"/>
    </location>
</feature>
<feature type="transmembrane region" description="Helical" evidence="6">
    <location>
        <begin position="221"/>
        <end position="241"/>
    </location>
</feature>
<dbReference type="CDD" id="cd20069">
    <property type="entry name" value="5TM_Oxa1-like"/>
    <property type="match status" value="1"/>
</dbReference>
<dbReference type="InterPro" id="IPR001708">
    <property type="entry name" value="YidC/ALB3/OXA1/COX18"/>
</dbReference>
<keyword evidence="4 6" id="KW-0472">Membrane</keyword>
<feature type="transmembrane region" description="Helical" evidence="6">
    <location>
        <begin position="261"/>
        <end position="282"/>
    </location>
</feature>
<keyword evidence="3 6" id="KW-1133">Transmembrane helix</keyword>
<evidence type="ECO:0000256" key="1">
    <source>
        <dbReference type="ARBA" id="ARBA00004141"/>
    </source>
</evidence>
<evidence type="ECO:0000313" key="8">
    <source>
        <dbReference type="EMBL" id="JAV12012.1"/>
    </source>
</evidence>
<dbReference type="GO" id="GO:0032977">
    <property type="term" value="F:membrane insertase activity"/>
    <property type="evidence" value="ECO:0007669"/>
    <property type="project" value="InterPro"/>
</dbReference>
<evidence type="ECO:0000256" key="3">
    <source>
        <dbReference type="ARBA" id="ARBA00022989"/>
    </source>
</evidence>
<dbReference type="EMBL" id="GFDF01002072">
    <property type="protein sequence ID" value="JAV12012.1"/>
    <property type="molecule type" value="Transcribed_RNA"/>
</dbReference>
<evidence type="ECO:0000256" key="4">
    <source>
        <dbReference type="ARBA" id="ARBA00023136"/>
    </source>
</evidence>
<evidence type="ECO:0000256" key="2">
    <source>
        <dbReference type="ARBA" id="ARBA00022692"/>
    </source>
</evidence>
<dbReference type="InterPro" id="IPR028055">
    <property type="entry name" value="YidC/Oxa/ALB_C"/>
</dbReference>
<evidence type="ECO:0000256" key="5">
    <source>
        <dbReference type="RuleBase" id="RU003945"/>
    </source>
</evidence>